<dbReference type="Gene3D" id="1.10.357.10">
    <property type="entry name" value="Tetracycline Repressor, domain 2"/>
    <property type="match status" value="1"/>
</dbReference>
<dbReference type="InterPro" id="IPR001647">
    <property type="entry name" value="HTH_TetR"/>
</dbReference>
<dbReference type="Pfam" id="PF00440">
    <property type="entry name" value="TetR_N"/>
    <property type="match status" value="1"/>
</dbReference>
<feature type="DNA-binding region" description="H-T-H motif" evidence="2">
    <location>
        <begin position="36"/>
        <end position="55"/>
    </location>
</feature>
<evidence type="ECO:0000313" key="5">
    <source>
        <dbReference type="Proteomes" id="UP000612282"/>
    </source>
</evidence>
<dbReference type="EMBL" id="BOMG01000086">
    <property type="protein sequence ID" value="GID58616.1"/>
    <property type="molecule type" value="Genomic_DNA"/>
</dbReference>
<comment type="caution">
    <text evidence="4">The sequence shown here is derived from an EMBL/GenBank/DDBJ whole genome shotgun (WGS) entry which is preliminary data.</text>
</comment>
<evidence type="ECO:0000313" key="4">
    <source>
        <dbReference type="EMBL" id="GID58616.1"/>
    </source>
</evidence>
<dbReference type="SUPFAM" id="SSF46689">
    <property type="entry name" value="Homeodomain-like"/>
    <property type="match status" value="1"/>
</dbReference>
<dbReference type="PANTHER" id="PTHR30055">
    <property type="entry name" value="HTH-TYPE TRANSCRIPTIONAL REGULATOR RUTR"/>
    <property type="match status" value="1"/>
</dbReference>
<dbReference type="RefSeq" id="WP_203803210.1">
    <property type="nucleotide sequence ID" value="NZ_BAAAQE010000013.1"/>
</dbReference>
<feature type="domain" description="HTH tetR-type" evidence="3">
    <location>
        <begin position="13"/>
        <end position="73"/>
    </location>
</feature>
<name>A0ABQ3XJE6_9ACTN</name>
<dbReference type="InterPro" id="IPR041483">
    <property type="entry name" value="TetR_C_34"/>
</dbReference>
<evidence type="ECO:0000256" key="1">
    <source>
        <dbReference type="ARBA" id="ARBA00023125"/>
    </source>
</evidence>
<sequence>MDFKRAHSEEQRAERRRQILDTAAVMLAEMPVAKISLNELSRRIGLAKSNVLRYYESREAILLELLNTELEQWVTELEQTLEPVEGTVRERGDRLAAVIAETLARRPVLCDLNSAQASVLDHNVSADVALAYKRASRKSIEAQARIILRYVPELGAQDATRVVAMTTLIAGAAWPYSQPPEAMLAAYAADPSLAAMRTDFTDLLRQALAVTISGLLARQEDLPVGSAPIDIALQAQ</sequence>
<evidence type="ECO:0000259" key="3">
    <source>
        <dbReference type="PROSITE" id="PS50977"/>
    </source>
</evidence>
<dbReference type="InterPro" id="IPR050109">
    <property type="entry name" value="HTH-type_TetR-like_transc_reg"/>
</dbReference>
<keyword evidence="1 2" id="KW-0238">DNA-binding</keyword>
<protein>
    <submittedName>
        <fullName evidence="4">TetR family transcriptional regulator</fullName>
    </submittedName>
</protein>
<reference evidence="4 5" key="1">
    <citation type="submission" date="2021-01" db="EMBL/GenBank/DDBJ databases">
        <title>Whole genome shotgun sequence of Actinoplanes couchii NBRC 106145.</title>
        <authorList>
            <person name="Komaki H."/>
            <person name="Tamura T."/>
        </authorList>
    </citation>
    <scope>NUCLEOTIDE SEQUENCE [LARGE SCALE GENOMIC DNA]</scope>
    <source>
        <strain evidence="4 5">NBRC 106145</strain>
    </source>
</reference>
<keyword evidence="5" id="KW-1185">Reference proteome</keyword>
<proteinExistence type="predicted"/>
<accession>A0ABQ3XJE6</accession>
<gene>
    <name evidence="4" type="ORF">Aco03nite_070200</name>
</gene>
<evidence type="ECO:0000256" key="2">
    <source>
        <dbReference type="PROSITE-ProRule" id="PRU00335"/>
    </source>
</evidence>
<dbReference type="InterPro" id="IPR009057">
    <property type="entry name" value="Homeodomain-like_sf"/>
</dbReference>
<organism evidence="4 5">
    <name type="scientific">Actinoplanes couchii</name>
    <dbReference type="NCBI Taxonomy" id="403638"/>
    <lineage>
        <taxon>Bacteria</taxon>
        <taxon>Bacillati</taxon>
        <taxon>Actinomycetota</taxon>
        <taxon>Actinomycetes</taxon>
        <taxon>Micromonosporales</taxon>
        <taxon>Micromonosporaceae</taxon>
        <taxon>Actinoplanes</taxon>
    </lineage>
</organism>
<dbReference type="Pfam" id="PF17929">
    <property type="entry name" value="TetR_C_34"/>
    <property type="match status" value="1"/>
</dbReference>
<dbReference type="PANTHER" id="PTHR30055:SF226">
    <property type="entry name" value="HTH-TYPE TRANSCRIPTIONAL REGULATOR PKSA"/>
    <property type="match status" value="1"/>
</dbReference>
<dbReference type="Proteomes" id="UP000612282">
    <property type="component" value="Unassembled WGS sequence"/>
</dbReference>
<dbReference type="PROSITE" id="PS50977">
    <property type="entry name" value="HTH_TETR_2"/>
    <property type="match status" value="1"/>
</dbReference>